<sequence>MKKDDYSINIEYICQLIFQTFEIPVRFLDKNKNILHEYSLNDIPNPFCCSTSEQLNELYAENDFINFPIIRTNEYLENYILIHFEKDGDMDGTFIIGPSTYSKLLEKKIERLLNDFHVTLNKKTVLNYYQLTPVIKKTKLLNISTLLYYLIYQKELNFNTVANRNRLLNKPICNEKEIDLQISICHQNTVLRNEIPLSIQMFETIKKRG</sequence>
<evidence type="ECO:0000313" key="2">
    <source>
        <dbReference type="Proteomes" id="UP000055316"/>
    </source>
</evidence>
<reference evidence="1 2" key="1">
    <citation type="submission" date="2015-05" db="EMBL/GenBank/DDBJ databases">
        <title>Whole genome sequence of Bacillus thuringiensis serovar tolworthi Pasteur Institute Standard strain.</title>
        <authorList>
            <person name="Kanda K."/>
            <person name="Nakashima K."/>
            <person name="Nagano Y."/>
        </authorList>
    </citation>
    <scope>NUCLEOTIDE SEQUENCE [LARGE SCALE GENOMIC DNA]</scope>
    <source>
        <strain evidence="1 2">Pasteur Institute Standard strain</strain>
        <plasmid evidence="2">pKK3 DNA</plasmid>
    </source>
</reference>
<dbReference type="RefSeq" id="WP_228492172.1">
    <property type="nucleotide sequence ID" value="NZ_AP014867.1"/>
</dbReference>
<evidence type="ECO:0000313" key="1">
    <source>
        <dbReference type="EMBL" id="BAR87678.1"/>
    </source>
</evidence>
<keyword evidence="1" id="KW-0614">Plasmid</keyword>
<dbReference type="Proteomes" id="UP000055316">
    <property type="component" value="Plasmid pKK3"/>
</dbReference>
<name>A0A9W4A3R2_BACTO</name>
<protein>
    <submittedName>
        <fullName evidence="1">Helix-turn-helix-domain containing protein AraC type</fullName>
    </submittedName>
</protein>
<dbReference type="AlphaFoldDB" id="A0A9W4A3R2"/>
<accession>A0A9W4A3R2</accession>
<dbReference type="EMBL" id="AP014867">
    <property type="protein sequence ID" value="BAR87678.1"/>
    <property type="molecule type" value="Genomic_DNA"/>
</dbReference>
<organism evidence="1 2">
    <name type="scientific">Bacillus thuringiensis subsp. tolworthi</name>
    <dbReference type="NCBI Taxonomy" id="1442"/>
    <lineage>
        <taxon>Bacteria</taxon>
        <taxon>Bacillati</taxon>
        <taxon>Bacillota</taxon>
        <taxon>Bacilli</taxon>
        <taxon>Bacillales</taxon>
        <taxon>Bacillaceae</taxon>
        <taxon>Bacillus</taxon>
        <taxon>Bacillus cereus group</taxon>
    </lineage>
</organism>
<geneLocation type="plasmid" evidence="2">
    <name>pKK3 DNA</name>
</geneLocation>
<proteinExistence type="predicted"/>
<gene>
    <name evidence="1" type="ORF">KNN_06945</name>
</gene>